<accession>A0A8I6S9M6</accession>
<evidence type="ECO:0000313" key="12">
    <source>
        <dbReference type="EnsemblMetazoa" id="XP_014259364.1"/>
    </source>
</evidence>
<dbReference type="GeneID" id="106672437"/>
<sequence>MQTKDGEGSKSRQNKSKMHYFLKQKKAEAVKNEEIEYIEDRYEQWKKYKRLTPTDYKVVKVFIDRSTNTYRTDSQQGDDQKTKDDDLKPLKKKLSSQNKKRVIAKKTPRSLFQKKKITKPKKSEAARPTTWVSVDLYRNIDHERLVKAGIRGLFVFIPFLIIVNIVTFGIIDSAYDYYASVLSNVFTSTKFNSTLGIQKTFTDIVTVPQIWEYIRGVFIKIIYENDYNETRSLQFVRNQPFILLYNNILVGVPRIRQVRVENNSCTIDKTFSEIFASCYGYLNSQNEDRKTFGNGTANWNYHVSKDSLMYEGLVSNYGPGGFSILFDKDQYITTQIIEELEYHKWIQLGTRAVFIDFTAYTPNTNLFCVVKLVLEMPPTGGVLTSSHFYTMKFIRYVTTWDYFILGCELIFICFVVYYITEEIEKMKIFKSAYFNSFWNCLDLLIIIVSIIAIIKGIIRYEEVKEKMGEKVDTINQFTHASFDDLVKIQMFFNTLVAIICFLAWLKFLKYLSLIHSVDLVLTIFTKVWREIAALLLCLVVLLIGFGMFGYLLFGTEVKQFDTIKHSIISLVGISIGGIYFYKDCEDVRPNLAPLYFIFYILIVYLLFLNCFIALIVHGFYLAHEDFEEQRERVYLIDIYNHLRFNLYSFFKYYREAEKIQNSMIETRNKKIYYAFVDILRRNGIHGLELALILTKFNLTPGGPISFETMDKIYKDLQTKKQLYLEVEEHDKIKQQTERINQKIEFLDHTLIDMMTKVDILVDKLLYQEMKNK</sequence>
<evidence type="ECO:0000259" key="11">
    <source>
        <dbReference type="Pfam" id="PF20519"/>
    </source>
</evidence>
<dbReference type="Proteomes" id="UP000494040">
    <property type="component" value="Unassembled WGS sequence"/>
</dbReference>
<dbReference type="EnsemblMetazoa" id="XM_024228249.1">
    <property type="protein sequence ID" value="XP_024084017.1"/>
    <property type="gene ID" value="LOC106672437"/>
</dbReference>
<feature type="transmembrane region" description="Helical" evidence="9">
    <location>
        <begin position="531"/>
        <end position="553"/>
    </location>
</feature>
<organism evidence="12 13">
    <name type="scientific">Cimex lectularius</name>
    <name type="common">Bed bug</name>
    <name type="synonym">Acanthia lectularia</name>
    <dbReference type="NCBI Taxonomy" id="79782"/>
    <lineage>
        <taxon>Eukaryota</taxon>
        <taxon>Metazoa</taxon>
        <taxon>Ecdysozoa</taxon>
        <taxon>Arthropoda</taxon>
        <taxon>Hexapoda</taxon>
        <taxon>Insecta</taxon>
        <taxon>Pterygota</taxon>
        <taxon>Neoptera</taxon>
        <taxon>Paraneoptera</taxon>
        <taxon>Hemiptera</taxon>
        <taxon>Heteroptera</taxon>
        <taxon>Panheteroptera</taxon>
        <taxon>Cimicomorpha</taxon>
        <taxon>Cimicidae</taxon>
        <taxon>Cimex</taxon>
    </lineage>
</organism>
<feature type="domain" description="Polycystin cation channel PKD1/PKD2" evidence="10">
    <location>
        <begin position="395"/>
        <end position="617"/>
    </location>
</feature>
<dbReference type="GO" id="GO:0016020">
    <property type="term" value="C:membrane"/>
    <property type="evidence" value="ECO:0007669"/>
    <property type="project" value="UniProtKB-SubCell"/>
</dbReference>
<dbReference type="GO" id="GO:0005262">
    <property type="term" value="F:calcium channel activity"/>
    <property type="evidence" value="ECO:0007669"/>
    <property type="project" value="TreeGrafter"/>
</dbReference>
<dbReference type="OrthoDB" id="6595841at2759"/>
<evidence type="ECO:0000256" key="9">
    <source>
        <dbReference type="SAM" id="Phobius"/>
    </source>
</evidence>
<dbReference type="Pfam" id="PF20519">
    <property type="entry name" value="Polycystin_dom"/>
    <property type="match status" value="1"/>
</dbReference>
<feature type="transmembrane region" description="Helical" evidence="9">
    <location>
        <begin position="148"/>
        <end position="171"/>
    </location>
</feature>
<dbReference type="KEGG" id="clec:106672437"/>
<keyword evidence="13" id="KW-1185">Reference proteome</keyword>
<reference evidence="12" key="1">
    <citation type="submission" date="2022-01" db="UniProtKB">
        <authorList>
            <consortium name="EnsemblMetazoa"/>
        </authorList>
    </citation>
    <scope>IDENTIFICATION</scope>
</reference>
<comment type="subcellular location">
    <subcellularLocation>
        <location evidence="1">Membrane</location>
        <topology evidence="1">Multi-pass membrane protein</topology>
    </subcellularLocation>
</comment>
<comment type="similarity">
    <text evidence="2">Belongs to the polycystin family.</text>
</comment>
<dbReference type="RefSeq" id="XP_024084018.1">
    <property type="nucleotide sequence ID" value="XM_024228250.1"/>
</dbReference>
<dbReference type="EnsemblMetazoa" id="XM_024228250.1">
    <property type="protein sequence ID" value="XP_024084018.1"/>
    <property type="gene ID" value="LOC106672437"/>
</dbReference>
<dbReference type="AlphaFoldDB" id="A0A8I6S9M6"/>
<keyword evidence="5 9" id="KW-0472">Membrane</keyword>
<dbReference type="EnsemblMetazoa" id="XM_014403877.2">
    <property type="protein sequence ID" value="XP_014259363.1"/>
    <property type="gene ID" value="LOC106672437"/>
</dbReference>
<dbReference type="GO" id="GO:0050982">
    <property type="term" value="P:detection of mechanical stimulus"/>
    <property type="evidence" value="ECO:0007669"/>
    <property type="project" value="TreeGrafter"/>
</dbReference>
<feature type="region of interest" description="Disordered" evidence="8">
    <location>
        <begin position="1"/>
        <end position="20"/>
    </location>
</feature>
<evidence type="ECO:0000259" key="10">
    <source>
        <dbReference type="Pfam" id="PF08016"/>
    </source>
</evidence>
<keyword evidence="3 9" id="KW-0812">Transmembrane</keyword>
<evidence type="ECO:0000256" key="1">
    <source>
        <dbReference type="ARBA" id="ARBA00004141"/>
    </source>
</evidence>
<protein>
    <recommendedName>
        <fullName evidence="14">Polycystin-2-like</fullName>
    </recommendedName>
</protein>
<evidence type="ECO:0000256" key="6">
    <source>
        <dbReference type="ARBA" id="ARBA00023180"/>
    </source>
</evidence>
<evidence type="ECO:0000256" key="2">
    <source>
        <dbReference type="ARBA" id="ARBA00007200"/>
    </source>
</evidence>
<evidence type="ECO:0000256" key="3">
    <source>
        <dbReference type="ARBA" id="ARBA00022692"/>
    </source>
</evidence>
<evidence type="ECO:0000313" key="13">
    <source>
        <dbReference type="Proteomes" id="UP000494040"/>
    </source>
</evidence>
<dbReference type="Gene3D" id="1.10.287.70">
    <property type="match status" value="1"/>
</dbReference>
<name>A0A8I6S9M6_CIMLE</name>
<dbReference type="PRINTS" id="PR01433">
    <property type="entry name" value="POLYCYSTIN2"/>
</dbReference>
<feature type="transmembrane region" description="Helical" evidence="9">
    <location>
        <begin position="565"/>
        <end position="582"/>
    </location>
</feature>
<feature type="transmembrane region" description="Helical" evidence="9">
    <location>
        <begin position="400"/>
        <end position="420"/>
    </location>
</feature>
<keyword evidence="4 9" id="KW-1133">Transmembrane helix</keyword>
<evidence type="ECO:0000256" key="4">
    <source>
        <dbReference type="ARBA" id="ARBA00022989"/>
    </source>
</evidence>
<dbReference type="InterPro" id="IPR046791">
    <property type="entry name" value="Polycystin_dom"/>
</dbReference>
<evidence type="ECO:0000256" key="8">
    <source>
        <dbReference type="SAM" id="MobiDB-lite"/>
    </source>
</evidence>
<dbReference type="EnsemblMetazoa" id="XM_014403878.2">
    <property type="protein sequence ID" value="XP_014259364.1"/>
    <property type="gene ID" value="LOC106672437"/>
</dbReference>
<feature type="transmembrane region" description="Helical" evidence="9">
    <location>
        <begin position="490"/>
        <end position="511"/>
    </location>
</feature>
<dbReference type="PANTHER" id="PTHR10877">
    <property type="entry name" value="POLYCYSTIN FAMILY MEMBER"/>
    <property type="match status" value="1"/>
</dbReference>
<feature type="compositionally biased region" description="Basic and acidic residues" evidence="8">
    <location>
        <begin position="78"/>
        <end position="89"/>
    </location>
</feature>
<dbReference type="InterPro" id="IPR051223">
    <property type="entry name" value="Polycystin"/>
</dbReference>
<dbReference type="InterPro" id="IPR013122">
    <property type="entry name" value="PKD1_2_channel"/>
</dbReference>
<evidence type="ECO:0000256" key="7">
    <source>
        <dbReference type="PIRSR" id="PIRSR603915-2"/>
    </source>
</evidence>
<evidence type="ECO:0000256" key="5">
    <source>
        <dbReference type="ARBA" id="ARBA00023136"/>
    </source>
</evidence>
<dbReference type="PANTHER" id="PTHR10877:SF183">
    <property type="entry name" value="AT14535P-RELATED"/>
    <property type="match status" value="1"/>
</dbReference>
<keyword evidence="6" id="KW-0325">Glycoprotein</keyword>
<feature type="compositionally biased region" description="Basic residues" evidence="8">
    <location>
        <begin position="90"/>
        <end position="101"/>
    </location>
</feature>
<feature type="domain" description="Polycystin" evidence="11">
    <location>
        <begin position="201"/>
        <end position="393"/>
    </location>
</feature>
<dbReference type="InterPro" id="IPR003915">
    <property type="entry name" value="PKD_2"/>
</dbReference>
<feature type="transmembrane region" description="Helical" evidence="9">
    <location>
        <begin position="594"/>
        <end position="622"/>
    </location>
</feature>
<evidence type="ECO:0008006" key="14">
    <source>
        <dbReference type="Google" id="ProtNLM"/>
    </source>
</evidence>
<dbReference type="RefSeq" id="XP_014259364.1">
    <property type="nucleotide sequence ID" value="XM_014403878.2"/>
</dbReference>
<dbReference type="Pfam" id="PF08016">
    <property type="entry name" value="PKD_channel"/>
    <property type="match status" value="1"/>
</dbReference>
<feature type="disulfide bond" evidence="7">
    <location>
        <begin position="265"/>
        <end position="278"/>
    </location>
</feature>
<dbReference type="GO" id="GO:0005509">
    <property type="term" value="F:calcium ion binding"/>
    <property type="evidence" value="ECO:0007669"/>
    <property type="project" value="InterPro"/>
</dbReference>
<dbReference type="RefSeq" id="XP_024084017.1">
    <property type="nucleotide sequence ID" value="XM_024228249.1"/>
</dbReference>
<feature type="region of interest" description="Disordered" evidence="8">
    <location>
        <begin position="70"/>
        <end position="101"/>
    </location>
</feature>
<feature type="transmembrane region" description="Helical" evidence="9">
    <location>
        <begin position="432"/>
        <end position="458"/>
    </location>
</feature>
<feature type="compositionally biased region" description="Basic and acidic residues" evidence="8">
    <location>
        <begin position="1"/>
        <end position="10"/>
    </location>
</feature>
<dbReference type="OMA" id="FTMLTEW"/>
<proteinExistence type="inferred from homology"/>
<dbReference type="RefSeq" id="XP_014259363.1">
    <property type="nucleotide sequence ID" value="XM_014403877.2"/>
</dbReference>